<name>A0AA40HIM1_CNENI</name>
<sequence length="107" mass="11583">MAGGGQGQGPCTDFVHRASSKKNKILNHVVQGGPNLNNTLKPKKVKTLSGNRIKSNQISKLQKGSKCHNYDAHCTTASPSPARSPVMVTSQKMAQINKWLRALTECQ</sequence>
<dbReference type="AlphaFoldDB" id="A0AA40HIM1"/>
<dbReference type="PANTHER" id="PTHR13422">
    <property type="entry name" value="SIN3-HDAC COMPLEX-ASSOCIATED FACTOR"/>
    <property type="match status" value="1"/>
</dbReference>
<evidence type="ECO:0000313" key="1">
    <source>
        <dbReference type="EMBL" id="KAK1331912.1"/>
    </source>
</evidence>
<organism evidence="1 2">
    <name type="scientific">Cnephaeus nilssonii</name>
    <name type="common">Northern bat</name>
    <name type="synonym">Eptesicus nilssonii</name>
    <dbReference type="NCBI Taxonomy" id="3371016"/>
    <lineage>
        <taxon>Eukaryota</taxon>
        <taxon>Metazoa</taxon>
        <taxon>Chordata</taxon>
        <taxon>Craniata</taxon>
        <taxon>Vertebrata</taxon>
        <taxon>Euteleostomi</taxon>
        <taxon>Mammalia</taxon>
        <taxon>Eutheria</taxon>
        <taxon>Laurasiatheria</taxon>
        <taxon>Chiroptera</taxon>
        <taxon>Yangochiroptera</taxon>
        <taxon>Vespertilionidae</taxon>
        <taxon>Cnephaeus</taxon>
    </lineage>
</organism>
<gene>
    <name evidence="1" type="ORF">QTO34_007588</name>
</gene>
<dbReference type="EMBL" id="JAULJE010000019">
    <property type="protein sequence ID" value="KAK1331912.1"/>
    <property type="molecule type" value="Genomic_DNA"/>
</dbReference>
<dbReference type="GO" id="GO:0030336">
    <property type="term" value="P:negative regulation of cell migration"/>
    <property type="evidence" value="ECO:0007669"/>
    <property type="project" value="TreeGrafter"/>
</dbReference>
<dbReference type="PANTHER" id="PTHR13422:SF12">
    <property type="entry name" value="SIN3-HDAC COMPLEX-ASSOCIATED FACTOR"/>
    <property type="match status" value="1"/>
</dbReference>
<comment type="caution">
    <text evidence="1">The sequence shown here is derived from an EMBL/GenBank/DDBJ whole genome shotgun (WGS) entry which is preliminary data.</text>
</comment>
<feature type="non-terminal residue" evidence="1">
    <location>
        <position position="107"/>
    </location>
</feature>
<protein>
    <submittedName>
        <fullName evidence="1">Uncharacterized protein</fullName>
    </submittedName>
</protein>
<dbReference type="Proteomes" id="UP001177744">
    <property type="component" value="Unassembled WGS sequence"/>
</dbReference>
<dbReference type="GO" id="GO:0070822">
    <property type="term" value="C:Sin3-type complex"/>
    <property type="evidence" value="ECO:0007669"/>
    <property type="project" value="TreeGrafter"/>
</dbReference>
<dbReference type="InterPro" id="IPR026065">
    <property type="entry name" value="FAM60A"/>
</dbReference>
<proteinExistence type="predicted"/>
<evidence type="ECO:0000313" key="2">
    <source>
        <dbReference type="Proteomes" id="UP001177744"/>
    </source>
</evidence>
<keyword evidence="2" id="KW-1185">Reference proteome</keyword>
<reference evidence="1" key="1">
    <citation type="submission" date="2023-06" db="EMBL/GenBank/DDBJ databases">
        <title>Reference genome for the Northern bat (Eptesicus nilssonii), a most northern bat species.</title>
        <authorList>
            <person name="Laine V.N."/>
            <person name="Pulliainen A.T."/>
            <person name="Lilley T.M."/>
        </authorList>
    </citation>
    <scope>NUCLEOTIDE SEQUENCE</scope>
    <source>
        <strain evidence="1">BLF_Eptnil</strain>
        <tissue evidence="1">Kidney</tissue>
    </source>
</reference>
<accession>A0AA40HIM1</accession>